<comment type="pathway">
    <text evidence="1">Cell wall biogenesis; cell wall polysaccharide biosynthesis.</text>
</comment>
<evidence type="ECO:0000313" key="7">
    <source>
        <dbReference type="EMBL" id="MFC4693810.1"/>
    </source>
</evidence>
<sequence length="444" mass="47843">MGLRRTARRWLPGPTNPRMRTGPQGRYFRTLTVVSVDLDTRQVTPHRQLTPPAVAPEGVHALVWAGGAPVAELTVPGDPDDVLPRLAEVALREVGHPGRGAAPGRPAVALSGADVTVAVCTRDRPGDLAHTLDSIGALSAPVAEVLVIDNASRDESTRQVVERFPFARYVREPRAGLDWARNRALLEARTRIVAYTDDDALVHPRWVEGLLRGFTEVPGAVMVTGLVFPLELATPAQVIFEARGFGRGYRRRLFRVDPEQPAARQAGAMGDAGTGADMAVLREPALALGGFDPALDVGTPTGGAGDLEMFFRVVAAGHTLVYEPSAVVLHRHRTTMAALHRQRRGDGTGSYSWWLGAGRRYGPRLYAGLRRQALSWAVTHHGRNLARTLLYPELWPPGLTWAEARGAARAATGGLYRAALAQAADQATAHPEEPTAPPLVHPQV</sequence>
<name>A0ABV9LL70_9ACTN</name>
<dbReference type="PANTHER" id="PTHR43179:SF12">
    <property type="entry name" value="GALACTOFURANOSYLTRANSFERASE GLFT2"/>
    <property type="match status" value="1"/>
</dbReference>
<feature type="compositionally biased region" description="Pro residues" evidence="5">
    <location>
        <begin position="434"/>
        <end position="444"/>
    </location>
</feature>
<reference evidence="8" key="1">
    <citation type="journal article" date="2019" name="Int. J. Syst. Evol. Microbiol.">
        <title>The Global Catalogue of Microorganisms (GCM) 10K type strain sequencing project: providing services to taxonomists for standard genome sequencing and annotation.</title>
        <authorList>
            <consortium name="The Broad Institute Genomics Platform"/>
            <consortium name="The Broad Institute Genome Sequencing Center for Infectious Disease"/>
            <person name="Wu L."/>
            <person name="Ma J."/>
        </authorList>
    </citation>
    <scope>NUCLEOTIDE SEQUENCE [LARGE SCALE GENOMIC DNA]</scope>
    <source>
        <strain evidence="8">CCUG 62763</strain>
    </source>
</reference>
<keyword evidence="4" id="KW-0808">Transferase</keyword>
<keyword evidence="3" id="KW-0328">Glycosyltransferase</keyword>
<accession>A0ABV9LL70</accession>
<feature type="domain" description="Glycosyltransferase 2-like" evidence="6">
    <location>
        <begin position="116"/>
        <end position="238"/>
    </location>
</feature>
<evidence type="ECO:0000256" key="3">
    <source>
        <dbReference type="ARBA" id="ARBA00022676"/>
    </source>
</evidence>
<evidence type="ECO:0000256" key="4">
    <source>
        <dbReference type="ARBA" id="ARBA00022679"/>
    </source>
</evidence>
<evidence type="ECO:0000256" key="1">
    <source>
        <dbReference type="ARBA" id="ARBA00004776"/>
    </source>
</evidence>
<feature type="region of interest" description="Disordered" evidence="5">
    <location>
        <begin position="425"/>
        <end position="444"/>
    </location>
</feature>
<evidence type="ECO:0000313" key="8">
    <source>
        <dbReference type="Proteomes" id="UP001596025"/>
    </source>
</evidence>
<dbReference type="Proteomes" id="UP001596025">
    <property type="component" value="Unassembled WGS sequence"/>
</dbReference>
<comment type="similarity">
    <text evidence="2">Belongs to the glycosyltransferase 2 family.</text>
</comment>
<keyword evidence="8" id="KW-1185">Reference proteome</keyword>
<dbReference type="PANTHER" id="PTHR43179">
    <property type="entry name" value="RHAMNOSYLTRANSFERASE WBBL"/>
    <property type="match status" value="1"/>
</dbReference>
<dbReference type="RefSeq" id="WP_387988528.1">
    <property type="nucleotide sequence ID" value="NZ_JBHSGR010000009.1"/>
</dbReference>
<comment type="caution">
    <text evidence="7">The sequence shown here is derived from an EMBL/GenBank/DDBJ whole genome shotgun (WGS) entry which is preliminary data.</text>
</comment>
<organism evidence="7 8">
    <name type="scientific">Geodermatophilus arenarius</name>
    <dbReference type="NCBI Taxonomy" id="1137990"/>
    <lineage>
        <taxon>Bacteria</taxon>
        <taxon>Bacillati</taxon>
        <taxon>Actinomycetota</taxon>
        <taxon>Actinomycetes</taxon>
        <taxon>Geodermatophilales</taxon>
        <taxon>Geodermatophilaceae</taxon>
        <taxon>Geodermatophilus</taxon>
    </lineage>
</organism>
<dbReference type="EMBL" id="JBHSGR010000009">
    <property type="protein sequence ID" value="MFC4693810.1"/>
    <property type="molecule type" value="Genomic_DNA"/>
</dbReference>
<evidence type="ECO:0000259" key="6">
    <source>
        <dbReference type="Pfam" id="PF00535"/>
    </source>
</evidence>
<proteinExistence type="inferred from homology"/>
<gene>
    <name evidence="7" type="ORF">ACFO3M_10480</name>
</gene>
<evidence type="ECO:0000256" key="2">
    <source>
        <dbReference type="ARBA" id="ARBA00006739"/>
    </source>
</evidence>
<dbReference type="InterPro" id="IPR001173">
    <property type="entry name" value="Glyco_trans_2-like"/>
</dbReference>
<dbReference type="Pfam" id="PF00535">
    <property type="entry name" value="Glycos_transf_2"/>
    <property type="match status" value="1"/>
</dbReference>
<protein>
    <submittedName>
        <fullName evidence="7">Glycosyltransferase family 2 protein</fullName>
    </submittedName>
</protein>
<dbReference type="Gene3D" id="3.90.550.10">
    <property type="entry name" value="Spore Coat Polysaccharide Biosynthesis Protein SpsA, Chain A"/>
    <property type="match status" value="1"/>
</dbReference>
<dbReference type="InterPro" id="IPR029044">
    <property type="entry name" value="Nucleotide-diphossugar_trans"/>
</dbReference>
<dbReference type="SUPFAM" id="SSF53448">
    <property type="entry name" value="Nucleotide-diphospho-sugar transferases"/>
    <property type="match status" value="1"/>
</dbReference>
<evidence type="ECO:0000256" key="5">
    <source>
        <dbReference type="SAM" id="MobiDB-lite"/>
    </source>
</evidence>
<feature type="region of interest" description="Disordered" evidence="5">
    <location>
        <begin position="1"/>
        <end position="24"/>
    </location>
</feature>